<proteinExistence type="predicted"/>
<protein>
    <submittedName>
        <fullName evidence="1">Uncharacterized protein</fullName>
    </submittedName>
</protein>
<accession>A0A9D1LGJ5</accession>
<name>A0A9D1LGJ5_9FIRM</name>
<organism evidence="1 2">
    <name type="scientific">Candidatus Aphodocola excrementigallinarum</name>
    <dbReference type="NCBI Taxonomy" id="2840670"/>
    <lineage>
        <taxon>Bacteria</taxon>
        <taxon>Bacillati</taxon>
        <taxon>Bacillota</taxon>
        <taxon>Bacilli</taxon>
        <taxon>Candidatus Aphodocola</taxon>
    </lineage>
</organism>
<dbReference type="Proteomes" id="UP000824074">
    <property type="component" value="Unassembled WGS sequence"/>
</dbReference>
<sequence>MKYEYNGNLKEEERIDLVSNEIINKYPQISIDKAKDAAMLEGKISSDKDFEMEFNRLYNIMLVESDNKDLLEPVYNDLINLLKENSNNEKIEYYCNIAIEITNFLNDKRDFPYMIEFV</sequence>
<gene>
    <name evidence="1" type="ORF">IAB68_00945</name>
</gene>
<evidence type="ECO:0000313" key="1">
    <source>
        <dbReference type="EMBL" id="HIU39853.1"/>
    </source>
</evidence>
<comment type="caution">
    <text evidence="1">The sequence shown here is derived from an EMBL/GenBank/DDBJ whole genome shotgun (WGS) entry which is preliminary data.</text>
</comment>
<reference evidence="1" key="2">
    <citation type="journal article" date="2021" name="PeerJ">
        <title>Extensive microbial diversity within the chicken gut microbiome revealed by metagenomics and culture.</title>
        <authorList>
            <person name="Gilroy R."/>
            <person name="Ravi A."/>
            <person name="Getino M."/>
            <person name="Pursley I."/>
            <person name="Horton D.L."/>
            <person name="Alikhan N.F."/>
            <person name="Baker D."/>
            <person name="Gharbi K."/>
            <person name="Hall N."/>
            <person name="Watson M."/>
            <person name="Adriaenssens E.M."/>
            <person name="Foster-Nyarko E."/>
            <person name="Jarju S."/>
            <person name="Secka A."/>
            <person name="Antonio M."/>
            <person name="Oren A."/>
            <person name="Chaudhuri R.R."/>
            <person name="La Ragione R."/>
            <person name="Hildebrand F."/>
            <person name="Pallen M.J."/>
        </authorList>
    </citation>
    <scope>NUCLEOTIDE SEQUENCE</scope>
    <source>
        <strain evidence="1">CHK193-30670</strain>
    </source>
</reference>
<dbReference type="AlphaFoldDB" id="A0A9D1LGJ5"/>
<reference evidence="1" key="1">
    <citation type="submission" date="2020-10" db="EMBL/GenBank/DDBJ databases">
        <authorList>
            <person name="Gilroy R."/>
        </authorList>
    </citation>
    <scope>NUCLEOTIDE SEQUENCE</scope>
    <source>
        <strain evidence="1">CHK193-30670</strain>
    </source>
</reference>
<dbReference type="EMBL" id="DVMT01000013">
    <property type="protein sequence ID" value="HIU39853.1"/>
    <property type="molecule type" value="Genomic_DNA"/>
</dbReference>
<evidence type="ECO:0000313" key="2">
    <source>
        <dbReference type="Proteomes" id="UP000824074"/>
    </source>
</evidence>